<feature type="domain" description="Major facilitator superfamily (MFS) profile" evidence="6">
    <location>
        <begin position="62"/>
        <end position="511"/>
    </location>
</feature>
<feature type="transmembrane region" description="Helical" evidence="5">
    <location>
        <begin position="192"/>
        <end position="212"/>
    </location>
</feature>
<evidence type="ECO:0000256" key="5">
    <source>
        <dbReference type="SAM" id="Phobius"/>
    </source>
</evidence>
<dbReference type="Pfam" id="PF07690">
    <property type="entry name" value="MFS_1"/>
    <property type="match status" value="1"/>
</dbReference>
<gene>
    <name evidence="7" type="ORF">OIDMADRAFT_34324</name>
</gene>
<dbReference type="Proteomes" id="UP000054321">
    <property type="component" value="Unassembled WGS sequence"/>
</dbReference>
<organism evidence="7 8">
    <name type="scientific">Oidiodendron maius (strain Zn)</name>
    <dbReference type="NCBI Taxonomy" id="913774"/>
    <lineage>
        <taxon>Eukaryota</taxon>
        <taxon>Fungi</taxon>
        <taxon>Dikarya</taxon>
        <taxon>Ascomycota</taxon>
        <taxon>Pezizomycotina</taxon>
        <taxon>Leotiomycetes</taxon>
        <taxon>Leotiomycetes incertae sedis</taxon>
        <taxon>Myxotrichaceae</taxon>
        <taxon>Oidiodendron</taxon>
    </lineage>
</organism>
<sequence>MATVTIERLFVTPDPVPVSISLQNIHSHDGSRRSSPAPPRPPQPVFEAARLKPLRRGQRAAVTVLLIAANIVQMISNALAIVGGLGITQSLGLETGPGKANWVAASYGLTQGTFVLLSGRLGAVHGHRNALVLGVAWLAVWSLINGFCDSFITFNLARAMSGIGGALIMPNAVAMIGVTCPPGKTRNLSMGFFGASAPIAGAFGGVFAGAVLEYVHWKWMFFAMAIMSTVVLGLLWFVVPPEQPVDPRGSIDWIGAALGTSGLIIFNAAWNQAPAVGWSTPYEVVLVTVSVALLAIFALWEYKYAKVPLMPLDIWTAPSFFPLVIVALFGFMSFGTLLWYMIAWQQEVRHWSVLHFGIGWAPFGVFGVLGAILAGWLIPRLAAQWILAIGIITVLISNLLLATMPDQQTYWAQLFPATILMAFCPDLVYTAAQIIACNSVRRAHQGTAASLVGLLNLYGNSLGLGFAGTVETEVNKHVPDMTTGYRAALYFGAGIAAIGLFIDMTSVRMVRDEREGWEDPADDMDIEIEPQGMSTATTLRG</sequence>
<evidence type="ECO:0000256" key="2">
    <source>
        <dbReference type="ARBA" id="ARBA00022692"/>
    </source>
</evidence>
<feature type="transmembrane region" description="Helical" evidence="5">
    <location>
        <begin position="385"/>
        <end position="404"/>
    </location>
</feature>
<dbReference type="EMBL" id="KN832888">
    <property type="protein sequence ID" value="KIM94896.1"/>
    <property type="molecule type" value="Genomic_DNA"/>
</dbReference>
<keyword evidence="4 5" id="KW-0472">Membrane</keyword>
<keyword evidence="2 5" id="KW-0812">Transmembrane</keyword>
<dbReference type="Gene3D" id="1.20.1250.20">
    <property type="entry name" value="MFS general substrate transporter like domains"/>
    <property type="match status" value="1"/>
</dbReference>
<feature type="transmembrane region" description="Helical" evidence="5">
    <location>
        <begin position="282"/>
        <end position="300"/>
    </location>
</feature>
<feature type="transmembrane region" description="Helical" evidence="5">
    <location>
        <begin position="102"/>
        <end position="123"/>
    </location>
</feature>
<dbReference type="InterPro" id="IPR020846">
    <property type="entry name" value="MFS_dom"/>
</dbReference>
<keyword evidence="8" id="KW-1185">Reference proteome</keyword>
<dbReference type="AlphaFoldDB" id="A0A0C3GX69"/>
<evidence type="ECO:0000256" key="3">
    <source>
        <dbReference type="ARBA" id="ARBA00022989"/>
    </source>
</evidence>
<dbReference type="Gene3D" id="1.20.1720.10">
    <property type="entry name" value="Multidrug resistance protein D"/>
    <property type="match status" value="1"/>
</dbReference>
<reference evidence="7 8" key="1">
    <citation type="submission" date="2014-04" db="EMBL/GenBank/DDBJ databases">
        <authorList>
            <consortium name="DOE Joint Genome Institute"/>
            <person name="Kuo A."/>
            <person name="Martino E."/>
            <person name="Perotto S."/>
            <person name="Kohler A."/>
            <person name="Nagy L.G."/>
            <person name="Floudas D."/>
            <person name="Copeland A."/>
            <person name="Barry K.W."/>
            <person name="Cichocki N."/>
            <person name="Veneault-Fourrey C."/>
            <person name="LaButti K."/>
            <person name="Lindquist E.A."/>
            <person name="Lipzen A."/>
            <person name="Lundell T."/>
            <person name="Morin E."/>
            <person name="Murat C."/>
            <person name="Sun H."/>
            <person name="Tunlid A."/>
            <person name="Henrissat B."/>
            <person name="Grigoriev I.V."/>
            <person name="Hibbett D.S."/>
            <person name="Martin F."/>
            <person name="Nordberg H.P."/>
            <person name="Cantor M.N."/>
            <person name="Hua S.X."/>
        </authorList>
    </citation>
    <scope>NUCLEOTIDE SEQUENCE [LARGE SCALE GENOMIC DNA]</scope>
    <source>
        <strain evidence="7 8">Zn</strain>
    </source>
</reference>
<evidence type="ECO:0000256" key="4">
    <source>
        <dbReference type="ARBA" id="ARBA00023136"/>
    </source>
</evidence>
<keyword evidence="3 5" id="KW-1133">Transmembrane helix</keyword>
<feature type="transmembrane region" description="Helical" evidence="5">
    <location>
        <begin position="60"/>
        <end position="82"/>
    </location>
</feature>
<dbReference type="GO" id="GO:0016020">
    <property type="term" value="C:membrane"/>
    <property type="evidence" value="ECO:0007669"/>
    <property type="project" value="UniProtKB-SubCell"/>
</dbReference>
<feature type="transmembrane region" description="Helical" evidence="5">
    <location>
        <begin position="218"/>
        <end position="239"/>
    </location>
</feature>
<evidence type="ECO:0000259" key="6">
    <source>
        <dbReference type="PROSITE" id="PS50850"/>
    </source>
</evidence>
<dbReference type="GO" id="GO:0022857">
    <property type="term" value="F:transmembrane transporter activity"/>
    <property type="evidence" value="ECO:0007669"/>
    <property type="project" value="InterPro"/>
</dbReference>
<reference evidence="8" key="2">
    <citation type="submission" date="2015-01" db="EMBL/GenBank/DDBJ databases">
        <title>Evolutionary Origins and Diversification of the Mycorrhizal Mutualists.</title>
        <authorList>
            <consortium name="DOE Joint Genome Institute"/>
            <consortium name="Mycorrhizal Genomics Consortium"/>
            <person name="Kohler A."/>
            <person name="Kuo A."/>
            <person name="Nagy L.G."/>
            <person name="Floudas D."/>
            <person name="Copeland A."/>
            <person name="Barry K.W."/>
            <person name="Cichocki N."/>
            <person name="Veneault-Fourrey C."/>
            <person name="LaButti K."/>
            <person name="Lindquist E.A."/>
            <person name="Lipzen A."/>
            <person name="Lundell T."/>
            <person name="Morin E."/>
            <person name="Murat C."/>
            <person name="Riley R."/>
            <person name="Ohm R."/>
            <person name="Sun H."/>
            <person name="Tunlid A."/>
            <person name="Henrissat B."/>
            <person name="Grigoriev I.V."/>
            <person name="Hibbett D.S."/>
            <person name="Martin F."/>
        </authorList>
    </citation>
    <scope>NUCLEOTIDE SEQUENCE [LARGE SCALE GENOMIC DNA]</scope>
    <source>
        <strain evidence="8">Zn</strain>
    </source>
</reference>
<dbReference type="HOGENOM" id="CLU_000960_27_4_1"/>
<evidence type="ECO:0000256" key="1">
    <source>
        <dbReference type="ARBA" id="ARBA00004141"/>
    </source>
</evidence>
<dbReference type="InterPro" id="IPR011701">
    <property type="entry name" value="MFS"/>
</dbReference>
<feature type="transmembrane region" description="Helical" evidence="5">
    <location>
        <begin position="487"/>
        <end position="504"/>
    </location>
</feature>
<feature type="transmembrane region" description="Helical" evidence="5">
    <location>
        <begin position="448"/>
        <end position="467"/>
    </location>
</feature>
<dbReference type="InterPro" id="IPR036259">
    <property type="entry name" value="MFS_trans_sf"/>
</dbReference>
<feature type="transmembrane region" description="Helical" evidence="5">
    <location>
        <begin position="130"/>
        <end position="147"/>
    </location>
</feature>
<protein>
    <recommendedName>
        <fullName evidence="6">Major facilitator superfamily (MFS) profile domain-containing protein</fullName>
    </recommendedName>
</protein>
<feature type="transmembrane region" description="Helical" evidence="5">
    <location>
        <begin position="320"/>
        <end position="342"/>
    </location>
</feature>
<feature type="transmembrane region" description="Helical" evidence="5">
    <location>
        <begin position="410"/>
        <end position="436"/>
    </location>
</feature>
<feature type="transmembrane region" description="Helical" evidence="5">
    <location>
        <begin position="251"/>
        <end position="270"/>
    </location>
</feature>
<feature type="transmembrane region" description="Helical" evidence="5">
    <location>
        <begin position="354"/>
        <end position="378"/>
    </location>
</feature>
<dbReference type="InParanoid" id="A0A0C3GX69"/>
<dbReference type="SUPFAM" id="SSF103473">
    <property type="entry name" value="MFS general substrate transporter"/>
    <property type="match status" value="1"/>
</dbReference>
<name>A0A0C3GX69_OIDMZ</name>
<proteinExistence type="predicted"/>
<evidence type="ECO:0000313" key="8">
    <source>
        <dbReference type="Proteomes" id="UP000054321"/>
    </source>
</evidence>
<dbReference type="PANTHER" id="PTHR42718">
    <property type="entry name" value="MAJOR FACILITATOR SUPERFAMILY MULTIDRUG TRANSPORTER MFSC"/>
    <property type="match status" value="1"/>
</dbReference>
<dbReference type="PANTHER" id="PTHR42718:SF41">
    <property type="entry name" value="MFS TRANSPORTER OF UNKOWN SPECIFICITY (AFU_ORTHOLOGUE AFUA_5G09940)-RELATED"/>
    <property type="match status" value="1"/>
</dbReference>
<feature type="transmembrane region" description="Helical" evidence="5">
    <location>
        <begin position="159"/>
        <end position="180"/>
    </location>
</feature>
<comment type="subcellular location">
    <subcellularLocation>
        <location evidence="1">Membrane</location>
        <topology evidence="1">Multi-pass membrane protein</topology>
    </subcellularLocation>
</comment>
<accession>A0A0C3GX69</accession>
<dbReference type="OrthoDB" id="440755at2759"/>
<evidence type="ECO:0000313" key="7">
    <source>
        <dbReference type="EMBL" id="KIM94896.1"/>
    </source>
</evidence>
<dbReference type="PROSITE" id="PS50850">
    <property type="entry name" value="MFS"/>
    <property type="match status" value="1"/>
</dbReference>